<sequence length="501" mass="55390">MYPLSTAQVLQILAITIPLTLSSYMGLKRRTFGFSLIPWLTLSSSLLIYDFNLLVLTSVFTSFLLGLDYLLIYRRRGRDVTEEVKVALGLLVSSTSLAILQVGNDLGVNLYFPTVFAFLWILTLLTTIKAKVTSRMNSSPRMALGLISVGFLTSLSLAISVDFFQVNPTSLSPLEFLAPSGVGIIVDGMGLLLGITSSSWFMVMIGVWLGVGVMDKIISARKLENRVRLSLMFLAYWVYSIYLPSFSPFSSVFPEVPYSWFNGFGTFAPVEPSLLLGILGTYLVTAVLSYLFGSRQICSVTCTAPYMLQGSFVNSMKTFNRSSPLGRRTLTSRLSPWFKVISLMVWVNIAVFAAISYLNQVGVTNFSVLGDDPSMFLSSLYFNLIWYLQFLMIPFLGNYSCVTSGLCGWGTFNQLFGYLGPFKLKVKDPATCLSCKTVDCAKACPVGLTDMRASFIKKGEFKAFKCIGAGECIEECPYDNIFVRDGRVYLRKLLGRGAVNG</sequence>
<dbReference type="AlphaFoldDB" id="H2C2A1"/>
<feature type="transmembrane region" description="Helical" evidence="7">
    <location>
        <begin position="142"/>
        <end position="164"/>
    </location>
</feature>
<dbReference type="PANTHER" id="PTHR30176">
    <property type="entry name" value="FERREDOXIN-TYPE PROTEIN NAPH"/>
    <property type="match status" value="1"/>
</dbReference>
<keyword evidence="10" id="KW-1185">Reference proteome</keyword>
<organism evidence="9 10">
    <name type="scientific">Metallosphaera yellowstonensis MK1</name>
    <dbReference type="NCBI Taxonomy" id="671065"/>
    <lineage>
        <taxon>Archaea</taxon>
        <taxon>Thermoproteota</taxon>
        <taxon>Thermoprotei</taxon>
        <taxon>Sulfolobales</taxon>
        <taxon>Sulfolobaceae</taxon>
        <taxon>Metallosphaera</taxon>
    </lineage>
</organism>
<feature type="transmembrane region" description="Helical" evidence="7">
    <location>
        <begin position="337"/>
        <end position="358"/>
    </location>
</feature>
<evidence type="ECO:0000259" key="8">
    <source>
        <dbReference type="PROSITE" id="PS51379"/>
    </source>
</evidence>
<feature type="transmembrane region" description="Helical" evidence="7">
    <location>
        <begin position="110"/>
        <end position="130"/>
    </location>
</feature>
<keyword evidence="2" id="KW-0004">4Fe-4S</keyword>
<dbReference type="PROSITE" id="PS51379">
    <property type="entry name" value="4FE4S_FER_2"/>
    <property type="match status" value="2"/>
</dbReference>
<dbReference type="InterPro" id="IPR051684">
    <property type="entry name" value="Electron_Trans/Redox"/>
</dbReference>
<dbReference type="Gene3D" id="3.30.70.20">
    <property type="match status" value="1"/>
</dbReference>
<keyword evidence="3" id="KW-0479">Metal-binding</keyword>
<evidence type="ECO:0000256" key="7">
    <source>
        <dbReference type="SAM" id="Phobius"/>
    </source>
</evidence>
<dbReference type="GO" id="GO:0051539">
    <property type="term" value="F:4 iron, 4 sulfur cluster binding"/>
    <property type="evidence" value="ECO:0007669"/>
    <property type="project" value="UniProtKB-KW"/>
</dbReference>
<dbReference type="EMBL" id="JH597761">
    <property type="protein sequence ID" value="EHP70372.1"/>
    <property type="molecule type" value="Genomic_DNA"/>
</dbReference>
<dbReference type="RefSeq" id="WP_009071059.1">
    <property type="nucleotide sequence ID" value="NZ_JH597761.1"/>
</dbReference>
<keyword evidence="6" id="KW-0411">Iron-sulfur</keyword>
<dbReference type="Pfam" id="PF13237">
    <property type="entry name" value="Fer4_10"/>
    <property type="match status" value="1"/>
</dbReference>
<evidence type="ECO:0000256" key="6">
    <source>
        <dbReference type="ARBA" id="ARBA00023014"/>
    </source>
</evidence>
<feature type="transmembrane region" description="Helical" evidence="7">
    <location>
        <begin position="231"/>
        <end position="253"/>
    </location>
</feature>
<gene>
    <name evidence="9" type="ORF">MetMK1DRAFT_00008740</name>
</gene>
<dbReference type="InterPro" id="IPR017896">
    <property type="entry name" value="4Fe4S_Fe-S-bd"/>
</dbReference>
<feature type="transmembrane region" description="Helical" evidence="7">
    <location>
        <begin position="273"/>
        <end position="292"/>
    </location>
</feature>
<keyword evidence="4" id="KW-0249">Electron transport</keyword>
<feature type="transmembrane region" description="Helical" evidence="7">
    <location>
        <begin position="46"/>
        <end position="72"/>
    </location>
</feature>
<proteinExistence type="predicted"/>
<evidence type="ECO:0000256" key="2">
    <source>
        <dbReference type="ARBA" id="ARBA00022485"/>
    </source>
</evidence>
<dbReference type="GO" id="GO:0005886">
    <property type="term" value="C:plasma membrane"/>
    <property type="evidence" value="ECO:0007669"/>
    <property type="project" value="TreeGrafter"/>
</dbReference>
<keyword evidence="7" id="KW-1133">Transmembrane helix</keyword>
<keyword evidence="5" id="KW-0408">Iron</keyword>
<evidence type="ECO:0000313" key="9">
    <source>
        <dbReference type="EMBL" id="EHP70372.1"/>
    </source>
</evidence>
<feature type="transmembrane region" description="Helical" evidence="7">
    <location>
        <begin position="84"/>
        <end position="104"/>
    </location>
</feature>
<feature type="domain" description="4Fe-4S ferredoxin-type" evidence="8">
    <location>
        <begin position="422"/>
        <end position="454"/>
    </location>
</feature>
<dbReference type="GO" id="GO:0046872">
    <property type="term" value="F:metal ion binding"/>
    <property type="evidence" value="ECO:0007669"/>
    <property type="project" value="UniProtKB-KW"/>
</dbReference>
<keyword evidence="1" id="KW-0813">Transport</keyword>
<accession>H2C2A1</accession>
<evidence type="ECO:0000256" key="4">
    <source>
        <dbReference type="ARBA" id="ARBA00022982"/>
    </source>
</evidence>
<name>H2C2A1_9CREN</name>
<evidence type="ECO:0000313" key="10">
    <source>
        <dbReference type="Proteomes" id="UP000003980"/>
    </source>
</evidence>
<dbReference type="HOGENOM" id="CLU_022113_1_0_2"/>
<reference evidence="9 10" key="1">
    <citation type="submission" date="2012-01" db="EMBL/GenBank/DDBJ databases">
        <title>Improved High-Quality Draft sequence of Metallosphaera yellowstonensis MK1.</title>
        <authorList>
            <consortium name="US DOE Joint Genome Institute"/>
            <person name="Lucas S."/>
            <person name="Han J."/>
            <person name="Cheng J.-F."/>
            <person name="Goodwin L."/>
            <person name="Pitluck S."/>
            <person name="Peters L."/>
            <person name="Teshima H."/>
            <person name="Detter J.C."/>
            <person name="Han C."/>
            <person name="Tapia R."/>
            <person name="Land M."/>
            <person name="Hauser L."/>
            <person name="Kyrpides N."/>
            <person name="Kozubal M."/>
            <person name="Macur R.E."/>
            <person name="Jay Z."/>
            <person name="Inskeep W."/>
            <person name="Woyke T."/>
        </authorList>
    </citation>
    <scope>NUCLEOTIDE SEQUENCE [LARGE SCALE GENOMIC DNA]</scope>
    <source>
        <strain evidence="9 10">MK1</strain>
    </source>
</reference>
<evidence type="ECO:0000256" key="1">
    <source>
        <dbReference type="ARBA" id="ARBA00022448"/>
    </source>
</evidence>
<keyword evidence="7" id="KW-0472">Membrane</keyword>
<dbReference type="SUPFAM" id="SSF54862">
    <property type="entry name" value="4Fe-4S ferredoxins"/>
    <property type="match status" value="1"/>
</dbReference>
<dbReference type="eggNOG" id="arCOG03696">
    <property type="taxonomic scope" value="Archaea"/>
</dbReference>
<dbReference type="PANTHER" id="PTHR30176:SF3">
    <property type="entry name" value="FERREDOXIN-TYPE PROTEIN NAPH"/>
    <property type="match status" value="1"/>
</dbReference>
<keyword evidence="7" id="KW-0812">Transmembrane</keyword>
<dbReference type="Proteomes" id="UP000003980">
    <property type="component" value="Unassembled WGS sequence"/>
</dbReference>
<protein>
    <submittedName>
        <fullName evidence="9">Polyferredoxin</fullName>
    </submittedName>
</protein>
<evidence type="ECO:0000256" key="3">
    <source>
        <dbReference type="ARBA" id="ARBA00022723"/>
    </source>
</evidence>
<dbReference type="STRING" id="671065.MetMK1DRAFT_00008740"/>
<feature type="transmembrane region" description="Helical" evidence="7">
    <location>
        <begin position="184"/>
        <end position="211"/>
    </location>
</feature>
<feature type="transmembrane region" description="Helical" evidence="7">
    <location>
        <begin position="378"/>
        <end position="396"/>
    </location>
</feature>
<evidence type="ECO:0000256" key="5">
    <source>
        <dbReference type="ARBA" id="ARBA00023004"/>
    </source>
</evidence>
<feature type="domain" description="4Fe-4S ferredoxin-type" evidence="8">
    <location>
        <begin position="457"/>
        <end position="486"/>
    </location>
</feature>